<feature type="non-terminal residue" evidence="10">
    <location>
        <position position="1"/>
    </location>
</feature>
<comment type="caution">
    <text evidence="10">The sequence shown here is derived from an EMBL/GenBank/DDBJ whole genome shotgun (WGS) entry which is preliminary data.</text>
</comment>
<name>A0A1F7ZWG0_9EURO</name>
<evidence type="ECO:0000256" key="5">
    <source>
        <dbReference type="ARBA" id="ARBA00042179"/>
    </source>
</evidence>
<evidence type="ECO:0000313" key="10">
    <source>
        <dbReference type="EMBL" id="OGM43811.1"/>
    </source>
</evidence>
<dbReference type="SMART" id="SM00212">
    <property type="entry name" value="UBCc"/>
    <property type="match status" value="1"/>
</dbReference>
<sequence length="542" mass="59382">ESTAMVVSSLVRRGMELASDMSTNSKDREVPSIHLSGWLAGLFVFSVLAFFFVVFSIEYTYGMVVATLAAIEETNPDLYIRVKSDFNPNKDVDPAEPEARTLRPQPVTSTLRTAVRHLRARAGFWSRFRGFGLFMTYSLAEGFIFAILPLSMTNFAGQLAARMIIGMALANLELTWLLKIAPVVAFEQGAVCAAFYIPLFIAGAAGALGDLVVDPNTNLPPAELVSRAATAIAIPSLLAALVSIPARAVTIRVAASMLPKEDNTIVPFDRSFGGKVVPVTLGGSGKLSIKDAWATFDGPARIRYLKVIGKAFAMEFAAMILFSIVLGCQVHAGALTYGIRRTPTRVTVLVRRHIPSSYSSFSPRAATPETRTTTMATSPAGRMLLGQLQQMQSAKDLPGISCGLVDNNVFEWEVMLMISDDVKLYGGGFFRARLSFPPEYPHMPPKMKFETPLFHPNIYPNGDVCISILHPPEEDKYGYESAAERWSPVQTPETILLSVISMLSSPNDESPANVEAARLWREDPKEFKKRVRKCVRDSLGEE</sequence>
<proteinExistence type="predicted"/>
<feature type="transmembrane region" description="Helical" evidence="8">
    <location>
        <begin position="311"/>
        <end position="332"/>
    </location>
</feature>
<feature type="transmembrane region" description="Helical" evidence="8">
    <location>
        <begin position="128"/>
        <end position="148"/>
    </location>
</feature>
<evidence type="ECO:0000256" key="7">
    <source>
        <dbReference type="PROSITE-ProRule" id="PRU10133"/>
    </source>
</evidence>
<dbReference type="Proteomes" id="UP000179179">
    <property type="component" value="Unassembled WGS sequence"/>
</dbReference>
<feature type="transmembrane region" description="Helical" evidence="8">
    <location>
        <begin position="190"/>
        <end position="208"/>
    </location>
</feature>
<organism evidence="10 11">
    <name type="scientific">Aspergillus bombycis</name>
    <dbReference type="NCBI Taxonomy" id="109264"/>
    <lineage>
        <taxon>Eukaryota</taxon>
        <taxon>Fungi</taxon>
        <taxon>Dikarya</taxon>
        <taxon>Ascomycota</taxon>
        <taxon>Pezizomycotina</taxon>
        <taxon>Eurotiomycetes</taxon>
        <taxon>Eurotiomycetidae</taxon>
        <taxon>Eurotiales</taxon>
        <taxon>Aspergillaceae</taxon>
        <taxon>Aspergillus</taxon>
    </lineage>
</organism>
<dbReference type="EMBL" id="LYCR01000064">
    <property type="protein sequence ID" value="OGM43811.1"/>
    <property type="molecule type" value="Genomic_DNA"/>
</dbReference>
<dbReference type="PROSITE" id="PS00183">
    <property type="entry name" value="UBC_1"/>
    <property type="match status" value="1"/>
</dbReference>
<keyword evidence="1" id="KW-0808">Transferase</keyword>
<gene>
    <name evidence="10" type="ORF">ABOM_007567</name>
</gene>
<dbReference type="InterPro" id="IPR023313">
    <property type="entry name" value="UBQ-conjugating_AS"/>
</dbReference>
<evidence type="ECO:0000256" key="1">
    <source>
        <dbReference type="ARBA" id="ARBA00022679"/>
    </source>
</evidence>
<dbReference type="PROSITE" id="PS50127">
    <property type="entry name" value="UBC_2"/>
    <property type="match status" value="1"/>
</dbReference>
<dbReference type="FunFam" id="3.10.110.10:FF:000048">
    <property type="entry name" value="Ubiquitin-conjugating enzyme E2 15"/>
    <property type="match status" value="1"/>
</dbReference>
<dbReference type="GeneID" id="34450957"/>
<dbReference type="InterPro" id="IPR000608">
    <property type="entry name" value="UBC"/>
</dbReference>
<feature type="transmembrane region" description="Helical" evidence="8">
    <location>
        <begin position="228"/>
        <end position="250"/>
    </location>
</feature>
<evidence type="ECO:0000256" key="8">
    <source>
        <dbReference type="SAM" id="Phobius"/>
    </source>
</evidence>
<dbReference type="PANTHER" id="PTHR24067">
    <property type="entry name" value="UBIQUITIN-CONJUGATING ENZYME E2"/>
    <property type="match status" value="1"/>
</dbReference>
<feature type="active site" description="Glycyl thioester intermediate" evidence="7">
    <location>
        <position position="465"/>
    </location>
</feature>
<feature type="transmembrane region" description="Helical" evidence="8">
    <location>
        <begin position="35"/>
        <end position="55"/>
    </location>
</feature>
<feature type="domain" description="UBC core" evidence="9">
    <location>
        <begin position="379"/>
        <end position="540"/>
    </location>
</feature>
<evidence type="ECO:0000313" key="11">
    <source>
        <dbReference type="Proteomes" id="UP000179179"/>
    </source>
</evidence>
<keyword evidence="2" id="KW-0833">Ubl conjugation pathway</keyword>
<keyword evidence="8" id="KW-1133">Transmembrane helix</keyword>
<dbReference type="Pfam" id="PF00179">
    <property type="entry name" value="UQ_con"/>
    <property type="match status" value="1"/>
</dbReference>
<dbReference type="OrthoDB" id="2896006at2759"/>
<dbReference type="InterPro" id="IPR050113">
    <property type="entry name" value="Ub_conjugating_enzyme"/>
</dbReference>
<accession>A0A1F7ZWG0</accession>
<dbReference type="Gene3D" id="3.10.110.10">
    <property type="entry name" value="Ubiquitin Conjugating Enzyme"/>
    <property type="match status" value="1"/>
</dbReference>
<dbReference type="AlphaFoldDB" id="A0A1F7ZWG0"/>
<keyword evidence="11" id="KW-1185">Reference proteome</keyword>
<dbReference type="RefSeq" id="XP_022387528.1">
    <property type="nucleotide sequence ID" value="XM_022534696.1"/>
</dbReference>
<dbReference type="SUPFAM" id="SSF54495">
    <property type="entry name" value="UBC-like"/>
    <property type="match status" value="1"/>
</dbReference>
<dbReference type="CDD" id="cd23795">
    <property type="entry name" value="UBCc_UBE2G1"/>
    <property type="match status" value="1"/>
</dbReference>
<dbReference type="STRING" id="109264.A0A1F7ZWG0"/>
<keyword evidence="8" id="KW-0472">Membrane</keyword>
<evidence type="ECO:0000256" key="4">
    <source>
        <dbReference type="ARBA" id="ARBA00041569"/>
    </source>
</evidence>
<evidence type="ECO:0000256" key="2">
    <source>
        <dbReference type="ARBA" id="ARBA00022786"/>
    </source>
</evidence>
<evidence type="ECO:0000259" key="9">
    <source>
        <dbReference type="PROSITE" id="PS50127"/>
    </source>
</evidence>
<reference evidence="10 11" key="1">
    <citation type="journal article" date="2016" name="Genome Biol. Evol.">
        <title>Draft genome sequence of an aflatoxigenic Aspergillus species, A. bombycis.</title>
        <authorList>
            <person name="Moore G.G."/>
            <person name="Mack B.M."/>
            <person name="Beltz S.B."/>
            <person name="Gilbert M.K."/>
        </authorList>
    </citation>
    <scope>NUCLEOTIDE SEQUENCE [LARGE SCALE GENOMIC DNA]</scope>
    <source>
        <strain evidence="11">NRRL 26010</strain>
    </source>
</reference>
<evidence type="ECO:0000256" key="3">
    <source>
        <dbReference type="ARBA" id="ARBA00039884"/>
    </source>
</evidence>
<evidence type="ECO:0000256" key="6">
    <source>
        <dbReference type="ARBA" id="ARBA00042190"/>
    </source>
</evidence>
<feature type="transmembrane region" description="Helical" evidence="8">
    <location>
        <begin position="160"/>
        <end position="178"/>
    </location>
</feature>
<dbReference type="InterPro" id="IPR016135">
    <property type="entry name" value="UBQ-conjugating_enzyme/RWD"/>
</dbReference>
<dbReference type="GO" id="GO:0016740">
    <property type="term" value="F:transferase activity"/>
    <property type="evidence" value="ECO:0007669"/>
    <property type="project" value="UniProtKB-KW"/>
</dbReference>
<protein>
    <recommendedName>
        <fullName evidence="3">Ubiquitin-conjugating enzyme E2 2</fullName>
    </recommendedName>
    <alternativeName>
        <fullName evidence="5">E2 ubiquitin-conjugating enzyme 2</fullName>
    </alternativeName>
    <alternativeName>
        <fullName evidence="6">Ubiquitin carrier protein UBC2</fullName>
    </alternativeName>
    <alternativeName>
        <fullName evidence="4">Ubiquitin-protein ligase UBC2</fullName>
    </alternativeName>
</protein>
<keyword evidence="8" id="KW-0812">Transmembrane</keyword>